<dbReference type="InterPro" id="IPR021373">
    <property type="entry name" value="DUF2993"/>
</dbReference>
<feature type="signal peptide" evidence="1">
    <location>
        <begin position="1"/>
        <end position="25"/>
    </location>
</feature>
<dbReference type="Pfam" id="PF11209">
    <property type="entry name" value="LmeA"/>
    <property type="match status" value="1"/>
</dbReference>
<proteinExistence type="predicted"/>
<evidence type="ECO:0000256" key="1">
    <source>
        <dbReference type="SAM" id="SignalP"/>
    </source>
</evidence>
<sequence length="237" mass="25549">MRRIFSVVAVLAVLVLAADRGAAWAAERVLSKQIEQRAELTSAPGVDIGGFPFLTQVLQGRYTRVQVDVGDAFVVRGLRVDRSTGVAEGLRAPFQDLVNRDLDALRVEDATVEVHMPFKEFERLVDDEVGASGLELRFSEGDEGRLAMAGELATPLGAVRLRAPVDAVVNDGAMRLKLRGNALGRLPDAARDLVEQGLDRSFALPDLPMGFEVTSTEVDGTGVSLVAQSRNTRLTVP</sequence>
<accession>A0ABS7RIL6</accession>
<feature type="chain" id="PRO_5047291843" evidence="1">
    <location>
        <begin position="26"/>
        <end position="237"/>
    </location>
</feature>
<protein>
    <submittedName>
        <fullName evidence="2">DUF2993 domain-containing protein</fullName>
    </submittedName>
</protein>
<keyword evidence="1" id="KW-0732">Signal</keyword>
<name>A0ABS7RIL6_9ACTN</name>
<keyword evidence="3" id="KW-1185">Reference proteome</keyword>
<dbReference type="EMBL" id="JAIEZQ010000002">
    <property type="protein sequence ID" value="MBY9074880.1"/>
    <property type="molecule type" value="Genomic_DNA"/>
</dbReference>
<dbReference type="Proteomes" id="UP000754710">
    <property type="component" value="Unassembled WGS sequence"/>
</dbReference>
<dbReference type="RefSeq" id="WP_221024695.1">
    <property type="nucleotide sequence ID" value="NZ_JAIEZQ010000002.1"/>
</dbReference>
<evidence type="ECO:0000313" key="3">
    <source>
        <dbReference type="Proteomes" id="UP000754710"/>
    </source>
</evidence>
<comment type="caution">
    <text evidence="2">The sequence shown here is derived from an EMBL/GenBank/DDBJ whole genome shotgun (WGS) entry which is preliminary data.</text>
</comment>
<evidence type="ECO:0000313" key="2">
    <source>
        <dbReference type="EMBL" id="MBY9074880.1"/>
    </source>
</evidence>
<gene>
    <name evidence="2" type="ORF">K1X13_08625</name>
</gene>
<organism evidence="2 3">
    <name type="scientific">Nocardioides jiangsuensis</name>
    <dbReference type="NCBI Taxonomy" id="2866161"/>
    <lineage>
        <taxon>Bacteria</taxon>
        <taxon>Bacillati</taxon>
        <taxon>Actinomycetota</taxon>
        <taxon>Actinomycetes</taxon>
        <taxon>Propionibacteriales</taxon>
        <taxon>Nocardioidaceae</taxon>
        <taxon>Nocardioides</taxon>
    </lineage>
</organism>
<reference evidence="2 3" key="1">
    <citation type="submission" date="2021-08" db="EMBL/GenBank/DDBJ databases">
        <title>Nocardioides bacterium WL0053 sp. nov., isolated from the sediment.</title>
        <authorList>
            <person name="Wang L."/>
            <person name="Zhang D."/>
            <person name="Zhang A."/>
        </authorList>
    </citation>
    <scope>NUCLEOTIDE SEQUENCE [LARGE SCALE GENOMIC DNA]</scope>
    <source>
        <strain evidence="2 3">WL0053</strain>
    </source>
</reference>